<evidence type="ECO:0000256" key="1">
    <source>
        <dbReference type="ARBA" id="ARBA00004123"/>
    </source>
</evidence>
<feature type="compositionally biased region" description="Basic residues" evidence="4">
    <location>
        <begin position="211"/>
        <end position="227"/>
    </location>
</feature>
<protein>
    <recommendedName>
        <fullName evidence="5">Chromo domain-containing protein</fullName>
    </recommendedName>
</protein>
<evidence type="ECO:0000256" key="2">
    <source>
        <dbReference type="ARBA" id="ARBA00011353"/>
    </source>
</evidence>
<keyword evidence="7" id="KW-1185">Reference proteome</keyword>
<sequence length="475" mass="52605">MSRRGSTGRPRGRPPGRGAPRTQIWEYEVQYTPGPEIYKMLHHVRRAPPVVTPNLPNTCPIGIQGSLSRIFDRKQYQTTPKKHYYEVQVRIPLPSPDEDPATDQLRSSGRHNNLVPDELQGSEWNISGKWRVAIVRVDVSRVLRLVSARELERFENAEFRKEAELEAQVKKWEAEERAAYNVEKNEAAPGAGRGSRLLAGLGSGFVADHQARRRGRLPKRGRGRGRGVHQLGANTAREDGETIFGNAGTGLGLGLGPIEAEVGSTASSTEEIDDDDEGEGDEDEDEDALQHPSPIMLSSFVANSALPISPIAAGRGHPEVPDIDDSDDPDNSDDESMAGAAQQLAYEKLLHERQASGLGDERPAKKRRTDSTSRSDVLGAARRLNLAHQIDAGDSDPREASSDRPSSADEEQDEEQDEEYVIESILEHSYQDGVKYYLVKWEGYDDASDWLAENDLEGAIELVDEYNATMRARRK</sequence>
<feature type="domain" description="Chromo" evidence="5">
    <location>
        <begin position="420"/>
        <end position="475"/>
    </location>
</feature>
<dbReference type="InterPro" id="IPR000953">
    <property type="entry name" value="Chromo/chromo_shadow_dom"/>
</dbReference>
<feature type="region of interest" description="Disordered" evidence="4">
    <location>
        <begin position="255"/>
        <end position="296"/>
    </location>
</feature>
<dbReference type="InterPro" id="IPR023780">
    <property type="entry name" value="Chromo_domain"/>
</dbReference>
<dbReference type="GO" id="GO:0006338">
    <property type="term" value="P:chromatin remodeling"/>
    <property type="evidence" value="ECO:0007669"/>
    <property type="project" value="UniProtKB-ARBA"/>
</dbReference>
<dbReference type="SMART" id="SM00298">
    <property type="entry name" value="CHROMO"/>
    <property type="match status" value="1"/>
</dbReference>
<evidence type="ECO:0000256" key="3">
    <source>
        <dbReference type="ARBA" id="ARBA00023242"/>
    </source>
</evidence>
<feature type="region of interest" description="Disordered" evidence="4">
    <location>
        <begin position="92"/>
        <end position="116"/>
    </location>
</feature>
<dbReference type="Gene3D" id="2.40.50.40">
    <property type="match status" value="1"/>
</dbReference>
<evidence type="ECO:0000313" key="6">
    <source>
        <dbReference type="EMBL" id="KAF2649575.1"/>
    </source>
</evidence>
<name>A0A6A6SP03_9PLEO</name>
<reference evidence="6" key="1">
    <citation type="journal article" date="2020" name="Stud. Mycol.">
        <title>101 Dothideomycetes genomes: a test case for predicting lifestyles and emergence of pathogens.</title>
        <authorList>
            <person name="Haridas S."/>
            <person name="Albert R."/>
            <person name="Binder M."/>
            <person name="Bloem J."/>
            <person name="Labutti K."/>
            <person name="Salamov A."/>
            <person name="Andreopoulos B."/>
            <person name="Baker S."/>
            <person name="Barry K."/>
            <person name="Bills G."/>
            <person name="Bluhm B."/>
            <person name="Cannon C."/>
            <person name="Castanera R."/>
            <person name="Culley D."/>
            <person name="Daum C."/>
            <person name="Ezra D."/>
            <person name="Gonzalez J."/>
            <person name="Henrissat B."/>
            <person name="Kuo A."/>
            <person name="Liang C."/>
            <person name="Lipzen A."/>
            <person name="Lutzoni F."/>
            <person name="Magnuson J."/>
            <person name="Mondo S."/>
            <person name="Nolan M."/>
            <person name="Ohm R."/>
            <person name="Pangilinan J."/>
            <person name="Park H.-J."/>
            <person name="Ramirez L."/>
            <person name="Alfaro M."/>
            <person name="Sun H."/>
            <person name="Tritt A."/>
            <person name="Yoshinaga Y."/>
            <person name="Zwiers L.-H."/>
            <person name="Turgeon B."/>
            <person name="Goodwin S."/>
            <person name="Spatafora J."/>
            <person name="Crous P."/>
            <person name="Grigoriev I."/>
        </authorList>
    </citation>
    <scope>NUCLEOTIDE SEQUENCE</scope>
    <source>
        <strain evidence="6">CBS 122681</strain>
    </source>
</reference>
<feature type="compositionally biased region" description="Acidic residues" evidence="4">
    <location>
        <begin position="270"/>
        <end position="287"/>
    </location>
</feature>
<dbReference type="Proteomes" id="UP000799324">
    <property type="component" value="Unassembled WGS sequence"/>
</dbReference>
<dbReference type="InterPro" id="IPR016197">
    <property type="entry name" value="Chromo-like_dom_sf"/>
</dbReference>
<evidence type="ECO:0000256" key="4">
    <source>
        <dbReference type="SAM" id="MobiDB-lite"/>
    </source>
</evidence>
<feature type="compositionally biased region" description="Acidic residues" evidence="4">
    <location>
        <begin position="408"/>
        <end position="418"/>
    </location>
</feature>
<feature type="compositionally biased region" description="Basic and acidic residues" evidence="4">
    <location>
        <begin position="348"/>
        <end position="373"/>
    </location>
</feature>
<evidence type="ECO:0000313" key="7">
    <source>
        <dbReference type="Proteomes" id="UP000799324"/>
    </source>
</evidence>
<dbReference type="EMBL" id="MU004486">
    <property type="protein sequence ID" value="KAF2649575.1"/>
    <property type="molecule type" value="Genomic_DNA"/>
</dbReference>
<accession>A0A6A6SP03</accession>
<dbReference type="GO" id="GO:0005634">
    <property type="term" value="C:nucleus"/>
    <property type="evidence" value="ECO:0007669"/>
    <property type="project" value="UniProtKB-SubCell"/>
</dbReference>
<dbReference type="CDD" id="cd00024">
    <property type="entry name" value="CD_CSD"/>
    <property type="match status" value="1"/>
</dbReference>
<evidence type="ECO:0000259" key="5">
    <source>
        <dbReference type="PROSITE" id="PS50013"/>
    </source>
</evidence>
<comment type="subunit">
    <text evidence="2">Component of the NuA4 histone acetyltransferase complex.</text>
</comment>
<feature type="region of interest" description="Disordered" evidence="4">
    <location>
        <begin position="209"/>
        <end position="243"/>
    </location>
</feature>
<feature type="region of interest" description="Disordered" evidence="4">
    <location>
        <begin position="309"/>
        <end position="418"/>
    </location>
</feature>
<dbReference type="PROSITE" id="PS50013">
    <property type="entry name" value="CHROMO_2"/>
    <property type="match status" value="1"/>
</dbReference>
<keyword evidence="3" id="KW-0539">Nucleus</keyword>
<feature type="region of interest" description="Disordered" evidence="4">
    <location>
        <begin position="1"/>
        <end position="22"/>
    </location>
</feature>
<proteinExistence type="predicted"/>
<dbReference type="SUPFAM" id="SSF54160">
    <property type="entry name" value="Chromo domain-like"/>
    <property type="match status" value="1"/>
</dbReference>
<comment type="subcellular location">
    <subcellularLocation>
        <location evidence="1">Nucleus</location>
    </subcellularLocation>
</comment>
<dbReference type="AlphaFoldDB" id="A0A6A6SP03"/>
<gene>
    <name evidence="6" type="ORF">K491DRAFT_683709</name>
</gene>
<dbReference type="OrthoDB" id="433924at2759"/>
<dbReference type="Pfam" id="PF00385">
    <property type="entry name" value="Chromo"/>
    <property type="match status" value="1"/>
</dbReference>
<organism evidence="6 7">
    <name type="scientific">Lophiostoma macrostomum CBS 122681</name>
    <dbReference type="NCBI Taxonomy" id="1314788"/>
    <lineage>
        <taxon>Eukaryota</taxon>
        <taxon>Fungi</taxon>
        <taxon>Dikarya</taxon>
        <taxon>Ascomycota</taxon>
        <taxon>Pezizomycotina</taxon>
        <taxon>Dothideomycetes</taxon>
        <taxon>Pleosporomycetidae</taxon>
        <taxon>Pleosporales</taxon>
        <taxon>Lophiostomataceae</taxon>
        <taxon>Lophiostoma</taxon>
    </lineage>
</organism>
<dbReference type="PANTHER" id="PTHR22812">
    <property type="entry name" value="CHROMOBOX PROTEIN"/>
    <property type="match status" value="1"/>
</dbReference>
<feature type="compositionally biased region" description="Acidic residues" evidence="4">
    <location>
        <begin position="321"/>
        <end position="336"/>
    </location>
</feature>
<dbReference type="InterPro" id="IPR051219">
    <property type="entry name" value="Heterochromatin_chromo-domain"/>
</dbReference>